<evidence type="ECO:0008006" key="4">
    <source>
        <dbReference type="Google" id="ProtNLM"/>
    </source>
</evidence>
<dbReference type="Proteomes" id="UP000517187">
    <property type="component" value="Unassembled WGS sequence"/>
</dbReference>
<sequence length="287" mass="34036">MSWHAYIDESYTPGRDAYVIGGCIATHSDWVKFSAEWQLFTKRFGRIGADGHRYFHMAEMTHRIEEVGFFYSVISKYVPVFISARFNRSEFDRARTRIYIPGAAIEWDPVNYYWIAFRCLMDKFHLERPQLQKLIPLDEVVHFHMDDTSDRKLVERMWQEYIFHRPDGVRDRYADIPIFENDKDVPPLQAADFWTWWVREWTDQGASQRILHHDFEKFTKPAVHQSPRVTMDIEFSEEQFLPTIARMAKRQSGREVIILPPSAPLPNQNSVPEPADIPFNKPTRYDS</sequence>
<dbReference type="InterPro" id="IPR024524">
    <property type="entry name" value="DUF3800"/>
</dbReference>
<organism evidence="2 3">
    <name type="scientific">Rhizobium leguminosarum</name>
    <dbReference type="NCBI Taxonomy" id="384"/>
    <lineage>
        <taxon>Bacteria</taxon>
        <taxon>Pseudomonadati</taxon>
        <taxon>Pseudomonadota</taxon>
        <taxon>Alphaproteobacteria</taxon>
        <taxon>Hyphomicrobiales</taxon>
        <taxon>Rhizobiaceae</taxon>
        <taxon>Rhizobium/Agrobacterium group</taxon>
        <taxon>Rhizobium</taxon>
    </lineage>
</organism>
<feature type="region of interest" description="Disordered" evidence="1">
    <location>
        <begin position="261"/>
        <end position="287"/>
    </location>
</feature>
<dbReference type="RefSeq" id="WP_184696327.1">
    <property type="nucleotide sequence ID" value="NZ_JACIIJ010000012.1"/>
</dbReference>
<dbReference type="InterPro" id="IPR027310">
    <property type="entry name" value="Profilin_CS"/>
</dbReference>
<dbReference type="GO" id="GO:0003779">
    <property type="term" value="F:actin binding"/>
    <property type="evidence" value="ECO:0007669"/>
    <property type="project" value="InterPro"/>
</dbReference>
<protein>
    <recommendedName>
        <fullName evidence="4">DUF3800 domain-containing protein</fullName>
    </recommendedName>
</protein>
<evidence type="ECO:0000313" key="3">
    <source>
        <dbReference type="Proteomes" id="UP000517187"/>
    </source>
</evidence>
<evidence type="ECO:0000313" key="2">
    <source>
        <dbReference type="EMBL" id="MBB6223843.1"/>
    </source>
</evidence>
<dbReference type="Pfam" id="PF12686">
    <property type="entry name" value="DUF3800"/>
    <property type="match status" value="1"/>
</dbReference>
<name>A0A7X0DUM0_RHILE</name>
<dbReference type="EMBL" id="JACIIJ010000012">
    <property type="protein sequence ID" value="MBB6223843.1"/>
    <property type="molecule type" value="Genomic_DNA"/>
</dbReference>
<gene>
    <name evidence="2" type="ORF">GGE66_004839</name>
</gene>
<proteinExistence type="predicted"/>
<dbReference type="AlphaFoldDB" id="A0A7X0DUM0"/>
<accession>A0A7X0DUM0</accession>
<evidence type="ECO:0000256" key="1">
    <source>
        <dbReference type="SAM" id="MobiDB-lite"/>
    </source>
</evidence>
<dbReference type="PROSITE" id="PS00414">
    <property type="entry name" value="PROFILIN"/>
    <property type="match status" value="1"/>
</dbReference>
<comment type="caution">
    <text evidence="2">The sequence shown here is derived from an EMBL/GenBank/DDBJ whole genome shotgun (WGS) entry which is preliminary data.</text>
</comment>
<reference evidence="2 3" key="1">
    <citation type="submission" date="2020-08" db="EMBL/GenBank/DDBJ databases">
        <title>Genomic Encyclopedia of Type Strains, Phase IV (KMG-V): Genome sequencing to study the core and pangenomes of soil and plant-associated prokaryotes.</title>
        <authorList>
            <person name="Whitman W."/>
        </authorList>
    </citation>
    <scope>NUCLEOTIDE SEQUENCE [LARGE SCALE GENOMIC DNA]</scope>
    <source>
        <strain evidence="2 3">SEMIA 4011</strain>
    </source>
</reference>